<accession>A0A5E4YSM6</accession>
<evidence type="ECO:0000313" key="2">
    <source>
        <dbReference type="Proteomes" id="UP000406256"/>
    </source>
</evidence>
<protein>
    <recommendedName>
        <fullName evidence="3">Peptidase C39-like domain-containing protein</fullName>
    </recommendedName>
</protein>
<evidence type="ECO:0008006" key="3">
    <source>
        <dbReference type="Google" id="ProtNLM"/>
    </source>
</evidence>
<gene>
    <name evidence="1" type="ORF">PAN31108_04751</name>
</gene>
<name>A0A5E4YSM6_9BURK</name>
<organism evidence="1 2">
    <name type="scientific">Pandoraea anhela</name>
    <dbReference type="NCBI Taxonomy" id="2508295"/>
    <lineage>
        <taxon>Bacteria</taxon>
        <taxon>Pseudomonadati</taxon>
        <taxon>Pseudomonadota</taxon>
        <taxon>Betaproteobacteria</taxon>
        <taxon>Burkholderiales</taxon>
        <taxon>Burkholderiaceae</taxon>
        <taxon>Pandoraea</taxon>
    </lineage>
</organism>
<evidence type="ECO:0000313" key="1">
    <source>
        <dbReference type="EMBL" id="VVE51829.1"/>
    </source>
</evidence>
<dbReference type="AlphaFoldDB" id="A0A5E4YSM6"/>
<sequence>MPFTVQKLLPALRAGLRLTIVGSNSPAFSFQGSFDSSCALHAAAMALAVHQCMPNPLRPASRYSADQHEFILRAGQFWHSGVSLPQLCHLLEKLDLGLTPKHFEGPHPDVLRFCTEQVLAGWPVVLCFHEWHRTTKHAALAIGVEGIQSGRVLHPHALLLIDSAEYEPCLAAYNARFTWCSDDTSASTRALYETAFQRSKIVAVGAIAIKKRKRKTSTHDKPP</sequence>
<dbReference type="EMBL" id="CABPSB010000025">
    <property type="protein sequence ID" value="VVE51829.1"/>
    <property type="molecule type" value="Genomic_DNA"/>
</dbReference>
<keyword evidence="2" id="KW-1185">Reference proteome</keyword>
<dbReference type="Proteomes" id="UP000406256">
    <property type="component" value="Unassembled WGS sequence"/>
</dbReference>
<proteinExistence type="predicted"/>
<reference evidence="1 2" key="1">
    <citation type="submission" date="2019-08" db="EMBL/GenBank/DDBJ databases">
        <authorList>
            <person name="Peeters C."/>
        </authorList>
    </citation>
    <scope>NUCLEOTIDE SEQUENCE [LARGE SCALE GENOMIC DNA]</scope>
    <source>
        <strain evidence="1 2">LMG 31108</strain>
    </source>
</reference>